<dbReference type="GO" id="GO:0009313">
    <property type="term" value="P:oligosaccharide catabolic process"/>
    <property type="evidence" value="ECO:0007669"/>
    <property type="project" value="TreeGrafter"/>
</dbReference>
<dbReference type="InParanoid" id="A0A212QGB0"/>
<dbReference type="SUPFAM" id="SSF51011">
    <property type="entry name" value="Glycosyl hydrolase domain"/>
    <property type="match status" value="1"/>
</dbReference>
<dbReference type="FunFam" id="3.90.400.10:FF:000002">
    <property type="entry name" value="Sucrose isomerase"/>
    <property type="match status" value="1"/>
</dbReference>
<dbReference type="AlphaFoldDB" id="A0A212QGB0"/>
<dbReference type="EMBL" id="FYEK01000005">
    <property type="protein sequence ID" value="SNB58372.1"/>
    <property type="molecule type" value="Genomic_DNA"/>
</dbReference>
<dbReference type="Gene3D" id="3.20.20.80">
    <property type="entry name" value="Glycosidases"/>
    <property type="match status" value="1"/>
</dbReference>
<dbReference type="GO" id="GO:0004556">
    <property type="term" value="F:alpha-amylase activity"/>
    <property type="evidence" value="ECO:0007669"/>
    <property type="project" value="TreeGrafter"/>
</dbReference>
<keyword evidence="3" id="KW-0326">Glycosidase</keyword>
<dbReference type="OrthoDB" id="9805159at2"/>
<evidence type="ECO:0000313" key="6">
    <source>
        <dbReference type="Proteomes" id="UP000197025"/>
    </source>
</evidence>
<evidence type="ECO:0000259" key="4">
    <source>
        <dbReference type="SMART" id="SM00642"/>
    </source>
</evidence>
<feature type="domain" description="Glycosyl hydrolase family 13 catalytic" evidence="4">
    <location>
        <begin position="14"/>
        <end position="425"/>
    </location>
</feature>
<dbReference type="RefSeq" id="WP_088570217.1">
    <property type="nucleotide sequence ID" value="NZ_FYEK01000005.1"/>
</dbReference>
<dbReference type="PANTHER" id="PTHR10357">
    <property type="entry name" value="ALPHA-AMYLASE FAMILY MEMBER"/>
    <property type="match status" value="1"/>
</dbReference>
<keyword evidence="6" id="KW-1185">Reference proteome</keyword>
<protein>
    <submittedName>
        <fullName evidence="5">Alpha-glucosidase</fullName>
    </submittedName>
</protein>
<accession>A0A212QGB0</accession>
<keyword evidence="2" id="KW-0378">Hydrolase</keyword>
<name>A0A212QGB0_9CHLR</name>
<dbReference type="SUPFAM" id="SSF51445">
    <property type="entry name" value="(Trans)glycosidases"/>
    <property type="match status" value="1"/>
</dbReference>
<dbReference type="Pfam" id="PF00128">
    <property type="entry name" value="Alpha-amylase"/>
    <property type="match status" value="1"/>
</dbReference>
<evidence type="ECO:0000256" key="3">
    <source>
        <dbReference type="ARBA" id="ARBA00023295"/>
    </source>
</evidence>
<dbReference type="InterPro" id="IPR045857">
    <property type="entry name" value="O16G_dom_2"/>
</dbReference>
<dbReference type="SMART" id="SM00642">
    <property type="entry name" value="Aamy"/>
    <property type="match status" value="1"/>
</dbReference>
<evidence type="ECO:0000256" key="2">
    <source>
        <dbReference type="ARBA" id="ARBA00022801"/>
    </source>
</evidence>
<dbReference type="Gene3D" id="3.90.400.10">
    <property type="entry name" value="Oligo-1,6-glucosidase, Domain 2"/>
    <property type="match status" value="1"/>
</dbReference>
<dbReference type="FunCoup" id="A0A212QGB0">
    <property type="interactions" value="110"/>
</dbReference>
<proteinExistence type="inferred from homology"/>
<dbReference type="InterPro" id="IPR006047">
    <property type="entry name" value="GH13_cat_dom"/>
</dbReference>
<dbReference type="InterPro" id="IPR017853">
    <property type="entry name" value="GH"/>
</dbReference>
<sequence length="570" mass="66329">MTSLRWWQRAVFYQIYPRSFADANGDGIGDLEGIRRHLDYLQDLGVEAIWLCPHYPSPLVDWGYDVADYTNVAPEYGTLEDFRRLLEDAHRRNIRVILDLVLNHTSDQHPWFQESRSRCDHPKRDWYIWRDGKDGEPPNNWYSAFGGSAWEYDPQTGQYYYHFFFKEQPDLNWRNPAVKRAMFDVVRFWLDMGVDGFRLDAVGTIFEDPALPDQTAPMSYPEWLKAWNAATDEAERERLWRIRQEMFRYQEDLPEVHDLMRELRALVNAYGDVVLVGETEDLAYYGNGEDELHLVFNFPLMKAPRLTPAVVRANQRERLAGLPPGAWPCNTMGNHDVSRVLSRYGDGRHDREIARIAAALMLTLWGTPFLYYGEEIGMRDLILTDLSLFKDPLGRWWYTVERELFGTPHEEAVIRGAQFGRDKCRTPMQWSRAPNAGFCPPGVAPWLPVHPNYQEGVNVADQLEEPDSLLAFYRRLIRLRQRTPALLAGEYVPLAEDSEEALIFLRRLREDGSACLVAMNMSEGPAHVRLDLPTWGRCLFSTHRKEGAEEALRELRLAPFEITLMELLRR</sequence>
<dbReference type="PANTHER" id="PTHR10357:SF179">
    <property type="entry name" value="NEUTRAL AND BASIC AMINO ACID TRANSPORT PROTEIN RBAT"/>
    <property type="match status" value="1"/>
</dbReference>
<dbReference type="Proteomes" id="UP000197025">
    <property type="component" value="Unassembled WGS sequence"/>
</dbReference>
<comment type="similarity">
    <text evidence="1">Belongs to the glycosyl hydrolase 13 family.</text>
</comment>
<evidence type="ECO:0000256" key="1">
    <source>
        <dbReference type="ARBA" id="ARBA00008061"/>
    </source>
</evidence>
<dbReference type="CDD" id="cd11333">
    <property type="entry name" value="AmyAc_SI_OligoGlu_DGase"/>
    <property type="match status" value="1"/>
</dbReference>
<reference evidence="6" key="1">
    <citation type="submission" date="2017-06" db="EMBL/GenBank/DDBJ databases">
        <authorList>
            <person name="Varghese N."/>
            <person name="Submissions S."/>
        </authorList>
    </citation>
    <scope>NUCLEOTIDE SEQUENCE [LARGE SCALE GENOMIC DNA]</scope>
    <source>
        <strain evidence="6">JAD2</strain>
    </source>
</reference>
<organism evidence="5 6">
    <name type="scientific">Thermoflexus hugenholtzii JAD2</name>
    <dbReference type="NCBI Taxonomy" id="877466"/>
    <lineage>
        <taxon>Bacteria</taxon>
        <taxon>Bacillati</taxon>
        <taxon>Chloroflexota</taxon>
        <taxon>Thermoflexia</taxon>
        <taxon>Thermoflexales</taxon>
        <taxon>Thermoflexaceae</taxon>
        <taxon>Thermoflexus</taxon>
    </lineage>
</organism>
<evidence type="ECO:0000313" key="5">
    <source>
        <dbReference type="EMBL" id="SNB58372.1"/>
    </source>
</evidence>
<gene>
    <name evidence="5" type="ORF">SAMN02746019_00024310</name>
</gene>